<dbReference type="GO" id="GO:0004592">
    <property type="term" value="F:pantoate-beta-alanine ligase activity"/>
    <property type="evidence" value="ECO:0007669"/>
    <property type="project" value="UniProtKB-UniRule"/>
</dbReference>
<keyword evidence="8 13" id="KW-0566">Pantothenate biosynthesis</keyword>
<comment type="pathway">
    <text evidence="2 13">Cofactor biosynthesis; (R)-pantothenate biosynthesis; (R)-pantothenate from (R)-pantoate and beta-alanine: step 1/1.</text>
</comment>
<feature type="binding site" evidence="13">
    <location>
        <position position="61"/>
    </location>
    <ligand>
        <name>beta-alanine</name>
        <dbReference type="ChEBI" id="CHEBI:57966"/>
    </ligand>
</feature>
<feature type="binding site" evidence="13">
    <location>
        <position position="153"/>
    </location>
    <ligand>
        <name>(R)-pantoate</name>
        <dbReference type="ChEBI" id="CHEBI:15980"/>
    </ligand>
</feature>
<feature type="binding site" evidence="13">
    <location>
        <position position="61"/>
    </location>
    <ligand>
        <name>(R)-pantoate</name>
        <dbReference type="ChEBI" id="CHEBI:15980"/>
    </ligand>
</feature>
<proteinExistence type="inferred from homology"/>
<gene>
    <name evidence="13" type="primary">panC</name>
    <name evidence="14" type="ORF">CDV49_19090</name>
</gene>
<dbReference type="NCBIfam" id="TIGR00018">
    <property type="entry name" value="panC"/>
    <property type="match status" value="1"/>
</dbReference>
<evidence type="ECO:0000256" key="10">
    <source>
        <dbReference type="ARBA" id="ARBA00022840"/>
    </source>
</evidence>
<comment type="similarity">
    <text evidence="3 13">Belongs to the pantothenate synthetase family.</text>
</comment>
<keyword evidence="6 13" id="KW-0963">Cytoplasm</keyword>
<dbReference type="OrthoDB" id="9773087at2"/>
<dbReference type="GO" id="GO:0005829">
    <property type="term" value="C:cytosol"/>
    <property type="evidence" value="ECO:0007669"/>
    <property type="project" value="TreeGrafter"/>
</dbReference>
<comment type="catalytic activity">
    <reaction evidence="11 13">
        <text>(R)-pantoate + beta-alanine + ATP = (R)-pantothenate + AMP + diphosphate + H(+)</text>
        <dbReference type="Rhea" id="RHEA:10912"/>
        <dbReference type="ChEBI" id="CHEBI:15378"/>
        <dbReference type="ChEBI" id="CHEBI:15980"/>
        <dbReference type="ChEBI" id="CHEBI:29032"/>
        <dbReference type="ChEBI" id="CHEBI:30616"/>
        <dbReference type="ChEBI" id="CHEBI:33019"/>
        <dbReference type="ChEBI" id="CHEBI:57966"/>
        <dbReference type="ChEBI" id="CHEBI:456215"/>
        <dbReference type="EC" id="6.3.2.1"/>
    </reaction>
</comment>
<dbReference type="Gene3D" id="3.30.1300.10">
    <property type="entry name" value="Pantoate-beta-alanine ligase, C-terminal domain"/>
    <property type="match status" value="1"/>
</dbReference>
<comment type="caution">
    <text evidence="14">The sequence shown here is derived from an EMBL/GenBank/DDBJ whole genome shotgun (WGS) entry which is preliminary data.</text>
</comment>
<evidence type="ECO:0000256" key="7">
    <source>
        <dbReference type="ARBA" id="ARBA00022598"/>
    </source>
</evidence>
<keyword evidence="9 13" id="KW-0547">Nucleotide-binding</keyword>
<evidence type="ECO:0000256" key="9">
    <source>
        <dbReference type="ARBA" id="ARBA00022741"/>
    </source>
</evidence>
<dbReference type="InterPro" id="IPR014729">
    <property type="entry name" value="Rossmann-like_a/b/a_fold"/>
</dbReference>
<comment type="function">
    <text evidence="12 13">Catalyzes the condensation of pantoate with beta-alanine in an ATP-dependent reaction via a pantoyl-adenylate intermediate.</text>
</comment>
<feature type="active site" description="Proton donor" evidence="13">
    <location>
        <position position="37"/>
    </location>
</feature>
<name>A0A212A738_9RHOB</name>
<evidence type="ECO:0000256" key="3">
    <source>
        <dbReference type="ARBA" id="ARBA00009256"/>
    </source>
</evidence>
<organism evidence="14 15">
    <name type="scientific">Haematobacter genomosp. 1</name>
    <dbReference type="NCBI Taxonomy" id="366618"/>
    <lineage>
        <taxon>Bacteria</taxon>
        <taxon>Pseudomonadati</taxon>
        <taxon>Pseudomonadota</taxon>
        <taxon>Alphaproteobacteria</taxon>
        <taxon>Rhodobacterales</taxon>
        <taxon>Paracoccaceae</taxon>
        <taxon>Haematobacter</taxon>
    </lineage>
</organism>
<dbReference type="GO" id="GO:0015940">
    <property type="term" value="P:pantothenate biosynthetic process"/>
    <property type="evidence" value="ECO:0007669"/>
    <property type="project" value="UniProtKB-UniRule"/>
</dbReference>
<dbReference type="SUPFAM" id="SSF52374">
    <property type="entry name" value="Nucleotidylyl transferase"/>
    <property type="match status" value="1"/>
</dbReference>
<evidence type="ECO:0000256" key="2">
    <source>
        <dbReference type="ARBA" id="ARBA00004990"/>
    </source>
</evidence>
<comment type="miscellaneous">
    <text evidence="13">The reaction proceeds by a bi uni uni bi ping pong mechanism.</text>
</comment>
<dbReference type="InterPro" id="IPR003721">
    <property type="entry name" value="Pantoate_ligase"/>
</dbReference>
<evidence type="ECO:0000256" key="8">
    <source>
        <dbReference type="ARBA" id="ARBA00022655"/>
    </source>
</evidence>
<evidence type="ECO:0000256" key="5">
    <source>
        <dbReference type="ARBA" id="ARBA00014155"/>
    </source>
</evidence>
<feature type="binding site" evidence="13">
    <location>
        <begin position="30"/>
        <end position="37"/>
    </location>
    <ligand>
        <name>ATP</name>
        <dbReference type="ChEBI" id="CHEBI:30616"/>
    </ligand>
</feature>
<dbReference type="GO" id="GO:0005524">
    <property type="term" value="F:ATP binding"/>
    <property type="evidence" value="ECO:0007669"/>
    <property type="project" value="UniProtKB-KW"/>
</dbReference>
<keyword evidence="15" id="KW-1185">Reference proteome</keyword>
<evidence type="ECO:0000256" key="12">
    <source>
        <dbReference type="ARBA" id="ARBA00055042"/>
    </source>
</evidence>
<dbReference type="PANTHER" id="PTHR21299:SF1">
    <property type="entry name" value="PANTOATE--BETA-ALANINE LIGASE"/>
    <property type="match status" value="1"/>
</dbReference>
<dbReference type="Pfam" id="PF02569">
    <property type="entry name" value="Pantoate_ligase"/>
    <property type="match status" value="1"/>
</dbReference>
<evidence type="ECO:0000256" key="6">
    <source>
        <dbReference type="ARBA" id="ARBA00022490"/>
    </source>
</evidence>
<feature type="binding site" evidence="13">
    <location>
        <begin position="184"/>
        <end position="187"/>
    </location>
    <ligand>
        <name>ATP</name>
        <dbReference type="ChEBI" id="CHEBI:30616"/>
    </ligand>
</feature>
<feature type="binding site" evidence="13">
    <location>
        <position position="176"/>
    </location>
    <ligand>
        <name>ATP</name>
        <dbReference type="ChEBI" id="CHEBI:30616"/>
    </ligand>
</feature>
<dbReference type="Proteomes" id="UP000196878">
    <property type="component" value="Unassembled WGS sequence"/>
</dbReference>
<dbReference type="CDD" id="cd00560">
    <property type="entry name" value="PanC"/>
    <property type="match status" value="1"/>
</dbReference>
<dbReference type="EC" id="6.3.2.1" evidence="4 13"/>
<dbReference type="NCBIfam" id="TIGR00125">
    <property type="entry name" value="cyt_tran_rel"/>
    <property type="match status" value="1"/>
</dbReference>
<protein>
    <recommendedName>
        <fullName evidence="5 13">Pantothenate synthetase</fullName>
        <shortName evidence="13">PS</shortName>
        <ecNumber evidence="4 13">6.3.2.1</ecNumber>
    </recommendedName>
    <alternativeName>
        <fullName evidence="13">Pantoate--beta-alanine ligase</fullName>
    </alternativeName>
    <alternativeName>
        <fullName evidence="13">Pantoate-activating enzyme</fullName>
    </alternativeName>
</protein>
<evidence type="ECO:0000256" key="1">
    <source>
        <dbReference type="ARBA" id="ARBA00004496"/>
    </source>
</evidence>
<dbReference type="AlphaFoldDB" id="A0A212A738"/>
<dbReference type="InterPro" id="IPR004821">
    <property type="entry name" value="Cyt_trans-like"/>
</dbReference>
<evidence type="ECO:0000256" key="4">
    <source>
        <dbReference type="ARBA" id="ARBA00012219"/>
    </source>
</evidence>
<keyword evidence="7 13" id="KW-0436">Ligase</keyword>
<keyword evidence="10 13" id="KW-0067">ATP-binding</keyword>
<evidence type="ECO:0000313" key="14">
    <source>
        <dbReference type="EMBL" id="OWJ74622.1"/>
    </source>
</evidence>
<evidence type="ECO:0000313" key="15">
    <source>
        <dbReference type="Proteomes" id="UP000196878"/>
    </source>
</evidence>
<dbReference type="InterPro" id="IPR042176">
    <property type="entry name" value="Pantoate_ligase_C"/>
</dbReference>
<accession>A0A212A738</accession>
<sequence>MTILRRTADLRSRVAGWRRSGETVAVVPTMGALHDGHLSLVRAARAVCERVIVTIFVNPRQFNSPEDYAKYPRTEEADAALLAPYGVDVVFVPEVEEMYPPGFATTVSVTGVTEPLEGAHRPGHFDGVATVVTKLLTMTGADRAFFGEKDWQQLLLVRRLVGDLNLPVEIVGCPTVRETDALALSSRNLRLSPRERQMASALPEALAAVAQAVESGAPAAPALESARRHLADAGFGEIEYLDLRDAETLGEARHGAPARLLVAAWAGNVRLIDNMPVTLPAPLNQLQVRQA</sequence>
<dbReference type="FunFam" id="3.40.50.620:FF:000114">
    <property type="entry name" value="Pantothenate synthetase"/>
    <property type="match status" value="1"/>
</dbReference>
<dbReference type="HAMAP" id="MF_00158">
    <property type="entry name" value="PanC"/>
    <property type="match status" value="1"/>
</dbReference>
<dbReference type="PANTHER" id="PTHR21299">
    <property type="entry name" value="CYTIDYLATE KINASE/PANTOATE-BETA-ALANINE LIGASE"/>
    <property type="match status" value="1"/>
</dbReference>
<dbReference type="EMBL" id="NIPW01000057">
    <property type="protein sequence ID" value="OWJ74622.1"/>
    <property type="molecule type" value="Genomic_DNA"/>
</dbReference>
<feature type="binding site" evidence="13">
    <location>
        <begin position="147"/>
        <end position="150"/>
    </location>
    <ligand>
        <name>ATP</name>
        <dbReference type="ChEBI" id="CHEBI:30616"/>
    </ligand>
</feature>
<dbReference type="RefSeq" id="WP_088216890.1">
    <property type="nucleotide sequence ID" value="NZ_NIPW01000057.1"/>
</dbReference>
<comment type="subcellular location">
    <subcellularLocation>
        <location evidence="1 13">Cytoplasm</location>
    </subcellularLocation>
</comment>
<dbReference type="Gene3D" id="3.40.50.620">
    <property type="entry name" value="HUPs"/>
    <property type="match status" value="1"/>
</dbReference>
<reference evidence="14 15" key="1">
    <citation type="submission" date="2016-12" db="EMBL/GenBank/DDBJ databases">
        <title>Comparison of Traditional DNA-DNA Hybridization with In Silico Genomic Analysis.</title>
        <authorList>
            <person name="Nicholson A.C."/>
            <person name="Humrighouse B.W."/>
            <person name="Graziano J."/>
            <person name="Lasker B."/>
            <person name="Whitney A.M."/>
            <person name="Mcquiston J.R."/>
        </authorList>
    </citation>
    <scope>NUCLEOTIDE SEQUENCE [LARGE SCALE GENOMIC DNA]</scope>
    <source>
        <strain evidence="14 15">H2240</strain>
    </source>
</reference>
<evidence type="ECO:0000256" key="13">
    <source>
        <dbReference type="HAMAP-Rule" id="MF_00158"/>
    </source>
</evidence>
<evidence type="ECO:0000256" key="11">
    <source>
        <dbReference type="ARBA" id="ARBA00048258"/>
    </source>
</evidence>
<comment type="subunit">
    <text evidence="13">Homodimer.</text>
</comment>
<dbReference type="UniPathway" id="UPA00028">
    <property type="reaction ID" value="UER00005"/>
</dbReference>